<evidence type="ECO:0000259" key="12">
    <source>
        <dbReference type="PROSITE" id="PS50109"/>
    </source>
</evidence>
<evidence type="ECO:0000313" key="14">
    <source>
        <dbReference type="EMBL" id="EDY20668.1"/>
    </source>
</evidence>
<reference evidence="14 15" key="1">
    <citation type="journal article" date="2011" name="J. Bacteriol.">
        <title>Genome sequence of Chthoniobacter flavus Ellin428, an aerobic heterotrophic soil bacterium.</title>
        <authorList>
            <person name="Kant R."/>
            <person name="van Passel M.W."/>
            <person name="Palva A."/>
            <person name="Lucas S."/>
            <person name="Lapidus A."/>
            <person name="Glavina Del Rio T."/>
            <person name="Dalin E."/>
            <person name="Tice H."/>
            <person name="Bruce D."/>
            <person name="Goodwin L."/>
            <person name="Pitluck S."/>
            <person name="Larimer F.W."/>
            <person name="Land M.L."/>
            <person name="Hauser L."/>
            <person name="Sangwan P."/>
            <person name="de Vos W.M."/>
            <person name="Janssen P.H."/>
            <person name="Smidt H."/>
        </authorList>
    </citation>
    <scope>NUCLEOTIDE SEQUENCE [LARGE SCALE GENOMIC DNA]</scope>
    <source>
        <strain evidence="14 15">Ellin428</strain>
    </source>
</reference>
<dbReference type="InterPro" id="IPR036097">
    <property type="entry name" value="HisK_dim/P_sf"/>
</dbReference>
<evidence type="ECO:0000256" key="10">
    <source>
        <dbReference type="ARBA" id="ARBA00023136"/>
    </source>
</evidence>
<dbReference type="STRING" id="497964.CfE428DRAFT_1865"/>
<keyword evidence="7 14" id="KW-0418">Kinase</keyword>
<evidence type="ECO:0000256" key="3">
    <source>
        <dbReference type="ARBA" id="ARBA00012438"/>
    </source>
</evidence>
<dbReference type="InParanoid" id="B4CYX7"/>
<dbReference type="EC" id="2.7.13.3" evidence="3"/>
<evidence type="ECO:0000256" key="5">
    <source>
        <dbReference type="ARBA" id="ARBA00022679"/>
    </source>
</evidence>
<evidence type="ECO:0000259" key="13">
    <source>
        <dbReference type="PROSITE" id="PS50885"/>
    </source>
</evidence>
<dbReference type="SMART" id="SM00304">
    <property type="entry name" value="HAMP"/>
    <property type="match status" value="1"/>
</dbReference>
<gene>
    <name evidence="14" type="ORF">CfE428DRAFT_1865</name>
</gene>
<proteinExistence type="predicted"/>
<dbReference type="SUPFAM" id="SSF158472">
    <property type="entry name" value="HAMP domain-like"/>
    <property type="match status" value="1"/>
</dbReference>
<dbReference type="PANTHER" id="PTHR45436">
    <property type="entry name" value="SENSOR HISTIDINE KINASE YKOH"/>
    <property type="match status" value="1"/>
</dbReference>
<keyword evidence="10 11" id="KW-0472">Membrane</keyword>
<dbReference type="PANTHER" id="PTHR45436:SF8">
    <property type="entry name" value="HISTIDINE KINASE"/>
    <property type="match status" value="1"/>
</dbReference>
<dbReference type="EMBL" id="ABVL01000004">
    <property type="protein sequence ID" value="EDY20668.1"/>
    <property type="molecule type" value="Genomic_DNA"/>
</dbReference>
<dbReference type="Gene3D" id="3.30.565.10">
    <property type="entry name" value="Histidine kinase-like ATPase, C-terminal domain"/>
    <property type="match status" value="1"/>
</dbReference>
<dbReference type="SMART" id="SM00388">
    <property type="entry name" value="HisKA"/>
    <property type="match status" value="1"/>
</dbReference>
<dbReference type="Proteomes" id="UP000005824">
    <property type="component" value="Unassembled WGS sequence"/>
</dbReference>
<name>B4CYX7_9BACT</name>
<dbReference type="PROSITE" id="PS50109">
    <property type="entry name" value="HIS_KIN"/>
    <property type="match status" value="1"/>
</dbReference>
<dbReference type="PRINTS" id="PR00344">
    <property type="entry name" value="BCTRLSENSOR"/>
</dbReference>
<dbReference type="InterPro" id="IPR003594">
    <property type="entry name" value="HATPase_dom"/>
</dbReference>
<keyword evidence="9" id="KW-0902">Two-component regulatory system</keyword>
<comment type="catalytic activity">
    <reaction evidence="1">
        <text>ATP + protein L-histidine = ADP + protein N-phospho-L-histidine.</text>
        <dbReference type="EC" id="2.7.13.3"/>
    </reaction>
</comment>
<dbReference type="GO" id="GO:0000155">
    <property type="term" value="F:phosphorelay sensor kinase activity"/>
    <property type="evidence" value="ECO:0007669"/>
    <property type="project" value="InterPro"/>
</dbReference>
<feature type="transmembrane region" description="Helical" evidence="11">
    <location>
        <begin position="152"/>
        <end position="173"/>
    </location>
</feature>
<evidence type="ECO:0000256" key="1">
    <source>
        <dbReference type="ARBA" id="ARBA00000085"/>
    </source>
</evidence>
<dbReference type="InterPro" id="IPR003661">
    <property type="entry name" value="HisK_dim/P_dom"/>
</dbReference>
<dbReference type="Pfam" id="PF00512">
    <property type="entry name" value="HisKA"/>
    <property type="match status" value="1"/>
</dbReference>
<dbReference type="RefSeq" id="WP_006979190.1">
    <property type="nucleotide sequence ID" value="NZ_ABVL01000004.1"/>
</dbReference>
<dbReference type="Gene3D" id="1.10.287.130">
    <property type="match status" value="1"/>
</dbReference>
<feature type="transmembrane region" description="Helical" evidence="11">
    <location>
        <begin position="12"/>
        <end position="32"/>
    </location>
</feature>
<dbReference type="InterPro" id="IPR003660">
    <property type="entry name" value="HAMP_dom"/>
</dbReference>
<protein>
    <recommendedName>
        <fullName evidence="3">histidine kinase</fullName>
        <ecNumber evidence="3">2.7.13.3</ecNumber>
    </recommendedName>
</protein>
<keyword evidence="8 11" id="KW-1133">Transmembrane helix</keyword>
<dbReference type="Gene3D" id="6.10.340.10">
    <property type="match status" value="1"/>
</dbReference>
<dbReference type="InterPro" id="IPR004358">
    <property type="entry name" value="Sig_transdc_His_kin-like_C"/>
</dbReference>
<keyword evidence="4" id="KW-0597">Phosphoprotein</keyword>
<feature type="domain" description="Histidine kinase" evidence="12">
    <location>
        <begin position="238"/>
        <end position="454"/>
    </location>
</feature>
<comment type="caution">
    <text evidence="14">The sequence shown here is derived from an EMBL/GenBank/DDBJ whole genome shotgun (WGS) entry which is preliminary data.</text>
</comment>
<dbReference type="CDD" id="cd00075">
    <property type="entry name" value="HATPase"/>
    <property type="match status" value="1"/>
</dbReference>
<accession>B4CYX7</accession>
<feature type="domain" description="HAMP" evidence="13">
    <location>
        <begin position="177"/>
        <end position="230"/>
    </location>
</feature>
<dbReference type="InterPro" id="IPR036890">
    <property type="entry name" value="HATPase_C_sf"/>
</dbReference>
<keyword evidence="15" id="KW-1185">Reference proteome</keyword>
<evidence type="ECO:0000256" key="11">
    <source>
        <dbReference type="SAM" id="Phobius"/>
    </source>
</evidence>
<evidence type="ECO:0000313" key="15">
    <source>
        <dbReference type="Proteomes" id="UP000005824"/>
    </source>
</evidence>
<evidence type="ECO:0000256" key="7">
    <source>
        <dbReference type="ARBA" id="ARBA00022777"/>
    </source>
</evidence>
<sequence length="462" mass="51059">MMRSLGSRLTYWYVLVVSVTVIVALLVGWWMLRRQLIHGMDLLNAAEFEELSNRLVGKNKHDPDAEGMRRIAAHSKIDAPLYFFQLSKSGGEVIFRSANMGEAVLPPNPPGVVNVSRNVPLLKDMRISEFPLGKMRMQIAASMRDERHLLGGYFQVSLGMLGVVIVLSVFFGYRLSRLALDPVRRIQRTARRISAENMAERISADPGKDEIADLSRLLNEMFDRLEVSFDRLWRFAADASHELKTPLSLIRLQSEKLLLQGNLSGAQQEAVQQQLESITHLDSIIEKLLFLAKSEVGAITLNLKRQSTLALLNSVIEDAQALCDEARVEFQSGELQDCQANFDATLLRQVILNLLTNALNVAPPGGQIRISSTAADGRWRVAIEDTGPGLPADRIEDVFQPFVRVAHGGTGDAPKGTGLGLAICRSIIDLHKGTIRAENRSPGLRVVFEINLAEAALEKAVA</sequence>
<dbReference type="SUPFAM" id="SSF55874">
    <property type="entry name" value="ATPase domain of HSP90 chaperone/DNA topoisomerase II/histidine kinase"/>
    <property type="match status" value="1"/>
</dbReference>
<dbReference type="CDD" id="cd06225">
    <property type="entry name" value="HAMP"/>
    <property type="match status" value="1"/>
</dbReference>
<dbReference type="Pfam" id="PF02518">
    <property type="entry name" value="HATPase_c"/>
    <property type="match status" value="1"/>
</dbReference>
<dbReference type="AlphaFoldDB" id="B4CYX7"/>
<evidence type="ECO:0000256" key="4">
    <source>
        <dbReference type="ARBA" id="ARBA00022553"/>
    </source>
</evidence>
<keyword evidence="5" id="KW-0808">Transferase</keyword>
<evidence type="ECO:0000256" key="9">
    <source>
        <dbReference type="ARBA" id="ARBA00023012"/>
    </source>
</evidence>
<dbReference type="CDD" id="cd00082">
    <property type="entry name" value="HisKA"/>
    <property type="match status" value="1"/>
</dbReference>
<dbReference type="SMART" id="SM00387">
    <property type="entry name" value="HATPase_c"/>
    <property type="match status" value="1"/>
</dbReference>
<organism evidence="14 15">
    <name type="scientific">Chthoniobacter flavus Ellin428</name>
    <dbReference type="NCBI Taxonomy" id="497964"/>
    <lineage>
        <taxon>Bacteria</taxon>
        <taxon>Pseudomonadati</taxon>
        <taxon>Verrucomicrobiota</taxon>
        <taxon>Spartobacteria</taxon>
        <taxon>Chthoniobacterales</taxon>
        <taxon>Chthoniobacteraceae</taxon>
        <taxon>Chthoniobacter</taxon>
    </lineage>
</organism>
<keyword evidence="6 11" id="KW-0812">Transmembrane</keyword>
<dbReference type="PROSITE" id="PS50885">
    <property type="entry name" value="HAMP"/>
    <property type="match status" value="1"/>
</dbReference>
<dbReference type="eggNOG" id="COG2205">
    <property type="taxonomic scope" value="Bacteria"/>
</dbReference>
<evidence type="ECO:0000256" key="2">
    <source>
        <dbReference type="ARBA" id="ARBA00004370"/>
    </source>
</evidence>
<dbReference type="SUPFAM" id="SSF47384">
    <property type="entry name" value="Homodimeric domain of signal transducing histidine kinase"/>
    <property type="match status" value="1"/>
</dbReference>
<dbReference type="GO" id="GO:0005886">
    <property type="term" value="C:plasma membrane"/>
    <property type="evidence" value="ECO:0007669"/>
    <property type="project" value="TreeGrafter"/>
</dbReference>
<dbReference type="Pfam" id="PF00672">
    <property type="entry name" value="HAMP"/>
    <property type="match status" value="1"/>
</dbReference>
<dbReference type="InterPro" id="IPR050428">
    <property type="entry name" value="TCS_sensor_his_kinase"/>
</dbReference>
<evidence type="ECO:0000256" key="6">
    <source>
        <dbReference type="ARBA" id="ARBA00022692"/>
    </source>
</evidence>
<evidence type="ECO:0000256" key="8">
    <source>
        <dbReference type="ARBA" id="ARBA00022989"/>
    </source>
</evidence>
<comment type="subcellular location">
    <subcellularLocation>
        <location evidence="2">Membrane</location>
    </subcellularLocation>
</comment>
<dbReference type="InterPro" id="IPR005467">
    <property type="entry name" value="His_kinase_dom"/>
</dbReference>